<comment type="caution">
    <text evidence="2">The sequence shown here is derived from an EMBL/GenBank/DDBJ whole genome shotgun (WGS) entry which is preliminary data.</text>
</comment>
<evidence type="ECO:0000313" key="3">
    <source>
        <dbReference type="Proteomes" id="UP000650081"/>
    </source>
</evidence>
<sequence length="211" mass="22244">MKILLSLGLLLAVYGPLAAEITVLTTQHSSSTISCNGSATVRATGTAGPFTVRLYDSVNDEEIEYTEVYGDLTIGGLCNVFYEISVFPSRFPSCSKFLAVDLVPTIEAKLAVEGLTEGSLLVSVSPNPANSEVEVTTTGLPLQGAEGKGNWSVHIIDAAGKRYQHAAFSSQEKGLEKAVFPLSLGGLQKGIYFIQVTRADGATGTGRVVLQ</sequence>
<dbReference type="InterPro" id="IPR026444">
    <property type="entry name" value="Secre_tail"/>
</dbReference>
<dbReference type="PROSITE" id="PS51257">
    <property type="entry name" value="PROKAR_LIPOPROTEIN"/>
    <property type="match status" value="1"/>
</dbReference>
<feature type="signal peptide" evidence="1">
    <location>
        <begin position="1"/>
        <end position="18"/>
    </location>
</feature>
<accession>A0A923PHL9</accession>
<dbReference type="AlphaFoldDB" id="A0A923PHL9"/>
<protein>
    <submittedName>
        <fullName evidence="2">T9SS type A sorting domain-containing protein</fullName>
    </submittedName>
</protein>
<dbReference type="Proteomes" id="UP000650081">
    <property type="component" value="Unassembled WGS sequence"/>
</dbReference>
<gene>
    <name evidence="2" type="ORF">H9S92_01730</name>
</gene>
<dbReference type="RefSeq" id="WP_187465002.1">
    <property type="nucleotide sequence ID" value="NZ_JAUFQK010000023.1"/>
</dbReference>
<keyword evidence="1" id="KW-0732">Signal</keyword>
<feature type="chain" id="PRO_5037779176" evidence="1">
    <location>
        <begin position="19"/>
        <end position="211"/>
    </location>
</feature>
<dbReference type="EMBL" id="JACSIT010000040">
    <property type="protein sequence ID" value="MBC6992871.1"/>
    <property type="molecule type" value="Genomic_DNA"/>
</dbReference>
<name>A0A923PHL9_9BACT</name>
<evidence type="ECO:0000313" key="2">
    <source>
        <dbReference type="EMBL" id="MBC6992871.1"/>
    </source>
</evidence>
<keyword evidence="3" id="KW-1185">Reference proteome</keyword>
<dbReference type="NCBIfam" id="TIGR04183">
    <property type="entry name" value="Por_Secre_tail"/>
    <property type="match status" value="1"/>
</dbReference>
<organism evidence="2 3">
    <name type="scientific">Neolewinella lacunae</name>
    <dbReference type="NCBI Taxonomy" id="1517758"/>
    <lineage>
        <taxon>Bacteria</taxon>
        <taxon>Pseudomonadati</taxon>
        <taxon>Bacteroidota</taxon>
        <taxon>Saprospiria</taxon>
        <taxon>Saprospirales</taxon>
        <taxon>Lewinellaceae</taxon>
        <taxon>Neolewinella</taxon>
    </lineage>
</organism>
<proteinExistence type="predicted"/>
<reference evidence="2" key="1">
    <citation type="submission" date="2020-08" db="EMBL/GenBank/DDBJ databases">
        <title>Lewinella bacteria from marine environments.</title>
        <authorList>
            <person name="Zhong Y."/>
        </authorList>
    </citation>
    <scope>NUCLEOTIDE SEQUENCE</scope>
    <source>
        <strain evidence="2">KCTC 42187</strain>
    </source>
</reference>
<evidence type="ECO:0000256" key="1">
    <source>
        <dbReference type="SAM" id="SignalP"/>
    </source>
</evidence>